<sequence length="284" mass="31020">MKFSACLRLEALPHLIGITAALQRLAKGGPPCCCCLKLSPTKLSLNTRQAACELYAELDMASVFSVGWILESKRNNCIALQVEPRQLLGTLKLAQTCRRITVKLAKRMGQGALVFEFTDLQLANVWITQSNLELPRVKSLLAMLERLRKLGSEEVTLEGNINPQDFNAFDLAVSAASDLVTAKAMYTRCSRLVPEGQEGLENVSFARTVLTKHLIAGLKACLGFRALLDCSNTQGKEIDGLVALLVPEDEALHGWLSVVLQNDGLESVRVLLVLPTVPQRGPID</sequence>
<dbReference type="VEuPathDB" id="ToxoDB:EBH_0062290"/>
<dbReference type="AlphaFoldDB" id="U6L6Q9"/>
<name>U6L6Q9_9EIME</name>
<proteinExistence type="predicted"/>
<evidence type="ECO:0000313" key="1">
    <source>
        <dbReference type="EMBL" id="CDJ45861.1"/>
    </source>
</evidence>
<dbReference type="OrthoDB" id="337750at2759"/>
<reference evidence="1" key="2">
    <citation type="submission" date="2013-10" db="EMBL/GenBank/DDBJ databases">
        <authorList>
            <person name="Aslett M."/>
        </authorList>
    </citation>
    <scope>NUCLEOTIDE SEQUENCE [LARGE SCALE GENOMIC DNA]</scope>
    <source>
        <strain evidence="1">Houghton</strain>
    </source>
</reference>
<dbReference type="Proteomes" id="UP000030750">
    <property type="component" value="Unassembled WGS sequence"/>
</dbReference>
<evidence type="ECO:0000313" key="2">
    <source>
        <dbReference type="Proteomes" id="UP000030750"/>
    </source>
</evidence>
<gene>
    <name evidence="1" type="ORF">EBH_0062290</name>
</gene>
<organism evidence="1 2">
    <name type="scientific">Eimeria brunetti</name>
    <dbReference type="NCBI Taxonomy" id="51314"/>
    <lineage>
        <taxon>Eukaryota</taxon>
        <taxon>Sar</taxon>
        <taxon>Alveolata</taxon>
        <taxon>Apicomplexa</taxon>
        <taxon>Conoidasida</taxon>
        <taxon>Coccidia</taxon>
        <taxon>Eucoccidiorida</taxon>
        <taxon>Eimeriorina</taxon>
        <taxon>Eimeriidae</taxon>
        <taxon>Eimeria</taxon>
    </lineage>
</organism>
<accession>U6L6Q9</accession>
<reference evidence="1" key="1">
    <citation type="submission" date="2013-10" db="EMBL/GenBank/DDBJ databases">
        <title>Genomic analysis of the causative agents of coccidiosis in chickens.</title>
        <authorList>
            <person name="Reid A.J."/>
            <person name="Blake D."/>
            <person name="Billington K."/>
            <person name="Browne H."/>
            <person name="Dunn M."/>
            <person name="Hung S."/>
            <person name="Kawahara F."/>
            <person name="Miranda-Saavedra D."/>
            <person name="Mourier T."/>
            <person name="Nagra H."/>
            <person name="Otto T.D."/>
            <person name="Rawlings N."/>
            <person name="Sanchez A."/>
            <person name="Sanders M."/>
            <person name="Subramaniam C."/>
            <person name="Tay Y."/>
            <person name="Dear P."/>
            <person name="Doerig C."/>
            <person name="Gruber A."/>
            <person name="Parkinson J."/>
            <person name="Shirley M."/>
            <person name="Wan K.L."/>
            <person name="Berriman M."/>
            <person name="Tomley F."/>
            <person name="Pain A."/>
        </authorList>
    </citation>
    <scope>NUCLEOTIDE SEQUENCE [LARGE SCALE GENOMIC DNA]</scope>
    <source>
        <strain evidence="1">Houghton</strain>
    </source>
</reference>
<dbReference type="Gene3D" id="3.70.10.10">
    <property type="match status" value="1"/>
</dbReference>
<protein>
    <submittedName>
        <fullName evidence="1">Uncharacterized protein</fullName>
    </submittedName>
</protein>
<dbReference type="Pfam" id="PF04005">
    <property type="entry name" value="Hus1"/>
    <property type="match status" value="1"/>
</dbReference>
<dbReference type="EMBL" id="HG710219">
    <property type="protein sequence ID" value="CDJ45861.1"/>
    <property type="molecule type" value="Genomic_DNA"/>
</dbReference>
<dbReference type="GO" id="GO:0000077">
    <property type="term" value="P:DNA damage checkpoint signaling"/>
    <property type="evidence" value="ECO:0007669"/>
    <property type="project" value="InterPro"/>
</dbReference>
<dbReference type="GO" id="GO:0030896">
    <property type="term" value="C:checkpoint clamp complex"/>
    <property type="evidence" value="ECO:0007669"/>
    <property type="project" value="InterPro"/>
</dbReference>
<keyword evidence="2" id="KW-1185">Reference proteome</keyword>
<dbReference type="InterPro" id="IPR007150">
    <property type="entry name" value="HUS1/Mec3"/>
</dbReference>